<dbReference type="Pfam" id="PF00692">
    <property type="entry name" value="dUTPase"/>
    <property type="match status" value="1"/>
</dbReference>
<accession>A0AAW0T910</accession>
<dbReference type="InterPro" id="IPR036157">
    <property type="entry name" value="dUTPase-like_sf"/>
</dbReference>
<gene>
    <name evidence="6" type="ORF">O3P69_011423</name>
</gene>
<dbReference type="InterPro" id="IPR029054">
    <property type="entry name" value="dUTPase-like"/>
</dbReference>
<evidence type="ECO:0000256" key="3">
    <source>
        <dbReference type="ARBA" id="ARBA00012379"/>
    </source>
</evidence>
<dbReference type="InterPro" id="IPR008181">
    <property type="entry name" value="dUTPase"/>
</dbReference>
<dbReference type="PANTHER" id="PTHR11241:SF0">
    <property type="entry name" value="DEOXYURIDINE 5'-TRIPHOSPHATE NUCLEOTIDOHYDROLASE"/>
    <property type="match status" value="1"/>
</dbReference>
<dbReference type="Proteomes" id="UP001487740">
    <property type="component" value="Unassembled WGS sequence"/>
</dbReference>
<keyword evidence="7" id="KW-1185">Reference proteome</keyword>
<dbReference type="SUPFAM" id="SSF51283">
    <property type="entry name" value="dUTPase-like"/>
    <property type="match status" value="2"/>
</dbReference>
<dbReference type="AlphaFoldDB" id="A0AAW0T910"/>
<dbReference type="GO" id="GO:0046081">
    <property type="term" value="P:dUTP catabolic process"/>
    <property type="evidence" value="ECO:0007669"/>
    <property type="project" value="InterPro"/>
</dbReference>
<comment type="similarity">
    <text evidence="2">Belongs to the dUTPase family.</text>
</comment>
<dbReference type="GO" id="GO:0000287">
    <property type="term" value="F:magnesium ion binding"/>
    <property type="evidence" value="ECO:0007669"/>
    <property type="project" value="InterPro"/>
</dbReference>
<dbReference type="PANTHER" id="PTHR11241">
    <property type="entry name" value="DEOXYURIDINE 5'-TRIPHOSPHATE NUCLEOTIDOHYDROLASE"/>
    <property type="match status" value="1"/>
</dbReference>
<organism evidence="6 7">
    <name type="scientific">Scylla paramamosain</name>
    <name type="common">Mud crab</name>
    <dbReference type="NCBI Taxonomy" id="85552"/>
    <lineage>
        <taxon>Eukaryota</taxon>
        <taxon>Metazoa</taxon>
        <taxon>Ecdysozoa</taxon>
        <taxon>Arthropoda</taxon>
        <taxon>Crustacea</taxon>
        <taxon>Multicrustacea</taxon>
        <taxon>Malacostraca</taxon>
        <taxon>Eumalacostraca</taxon>
        <taxon>Eucarida</taxon>
        <taxon>Decapoda</taxon>
        <taxon>Pleocyemata</taxon>
        <taxon>Brachyura</taxon>
        <taxon>Eubrachyura</taxon>
        <taxon>Portunoidea</taxon>
        <taxon>Portunidae</taxon>
        <taxon>Portuninae</taxon>
        <taxon>Scylla</taxon>
    </lineage>
</organism>
<reference evidence="6 7" key="1">
    <citation type="submission" date="2023-03" db="EMBL/GenBank/DDBJ databases">
        <title>High-quality genome of Scylla paramamosain provides insights in environmental adaptation.</title>
        <authorList>
            <person name="Zhang L."/>
        </authorList>
    </citation>
    <scope>NUCLEOTIDE SEQUENCE [LARGE SCALE GENOMIC DNA]</scope>
    <source>
        <strain evidence="6">LZ_2023a</strain>
        <tissue evidence="6">Muscle</tissue>
    </source>
</reference>
<evidence type="ECO:0000313" key="7">
    <source>
        <dbReference type="Proteomes" id="UP001487740"/>
    </source>
</evidence>
<evidence type="ECO:0000256" key="4">
    <source>
        <dbReference type="ARBA" id="ARBA00023080"/>
    </source>
</evidence>
<dbReference type="EMBL" id="JARAKH010000038">
    <property type="protein sequence ID" value="KAK8382852.1"/>
    <property type="molecule type" value="Genomic_DNA"/>
</dbReference>
<comment type="pathway">
    <text evidence="1">Pyrimidine metabolism; dUMP biosynthesis; dUMP from dCTP (dUTP route): step 2/2.</text>
</comment>
<dbReference type="GO" id="GO:0006226">
    <property type="term" value="P:dUMP biosynthetic process"/>
    <property type="evidence" value="ECO:0007669"/>
    <property type="project" value="InterPro"/>
</dbReference>
<keyword evidence="4" id="KW-0546">Nucleotide metabolism</keyword>
<evidence type="ECO:0000259" key="5">
    <source>
        <dbReference type="Pfam" id="PF00692"/>
    </source>
</evidence>
<comment type="caution">
    <text evidence="6">The sequence shown here is derived from an EMBL/GenBank/DDBJ whole genome shotgun (WGS) entry which is preliminary data.</text>
</comment>
<dbReference type="Gene3D" id="2.70.40.10">
    <property type="match status" value="2"/>
</dbReference>
<dbReference type="EC" id="3.6.1.23" evidence="3"/>
<evidence type="ECO:0000313" key="6">
    <source>
        <dbReference type="EMBL" id="KAK8382852.1"/>
    </source>
</evidence>
<name>A0AAW0T910_SCYPA</name>
<dbReference type="GO" id="GO:0004170">
    <property type="term" value="F:dUTP diphosphatase activity"/>
    <property type="evidence" value="ECO:0007669"/>
    <property type="project" value="UniProtKB-EC"/>
</dbReference>
<evidence type="ECO:0000256" key="1">
    <source>
        <dbReference type="ARBA" id="ARBA00005142"/>
    </source>
</evidence>
<protein>
    <recommendedName>
        <fullName evidence="3">dUTP diphosphatase</fullName>
        <ecNumber evidence="3">3.6.1.23</ecNumber>
    </recommendedName>
</protein>
<evidence type="ECO:0000256" key="2">
    <source>
        <dbReference type="ARBA" id="ARBA00006581"/>
    </source>
</evidence>
<sequence>MLKEPVVDNVFGHTIPIKNERFLLNVRLRSSMATKHNINVAGHRKATSTLSNQGEIIVTVINTGREVFNLMAGTRFAQAVVHLSNALNKEGFIKYKLLGEEVRAPVMEDCGIFGKMPVFLSMEYCLVPPVSSKIVRTGVAISLPNKSCYMQLQSPPLSSGFYTIENSVHMTSVQAGVIDADYREEVKVMLRNDSKDQIFEIKPGVPVAMGVLYDVACPVTHPTDATGAIENLISIDDERNEIDGVPGRRATVISTRDKEKCWLRSTSALRQRKESL</sequence>
<feature type="domain" description="dUTPase-like" evidence="5">
    <location>
        <begin position="123"/>
        <end position="217"/>
    </location>
</feature>
<proteinExistence type="inferred from homology"/>